<sequence length="64" mass="6433">MSVSARGLAAIGLAALVPVWLYALQISGGVTVALASTTCVLLVVGGLYVMFGPHDDEESVVGSV</sequence>
<dbReference type="InterPro" id="IPR058444">
    <property type="entry name" value="DUF8131"/>
</dbReference>
<dbReference type="RefSeq" id="WP_379733358.1">
    <property type="nucleotide sequence ID" value="NZ_JBHSWZ010000665.1"/>
</dbReference>
<feature type="domain" description="DUF8131" evidence="2">
    <location>
        <begin position="1"/>
        <end position="58"/>
    </location>
</feature>
<dbReference type="Proteomes" id="UP001597111">
    <property type="component" value="Unassembled WGS sequence"/>
</dbReference>
<comment type="caution">
    <text evidence="3">The sequence shown here is derived from an EMBL/GenBank/DDBJ whole genome shotgun (WGS) entry which is preliminary data.</text>
</comment>
<accession>A0ABD6B873</accession>
<organism evidence="3 4">
    <name type="scientific">Halolamina salina</name>
    <dbReference type="NCBI Taxonomy" id="1220023"/>
    <lineage>
        <taxon>Archaea</taxon>
        <taxon>Methanobacteriati</taxon>
        <taxon>Methanobacteriota</taxon>
        <taxon>Stenosarchaea group</taxon>
        <taxon>Halobacteria</taxon>
        <taxon>Halobacteriales</taxon>
        <taxon>Haloferacaceae</taxon>
    </lineage>
</organism>
<keyword evidence="1" id="KW-0812">Transmembrane</keyword>
<keyword evidence="1" id="KW-1133">Transmembrane helix</keyword>
<dbReference type="AlphaFoldDB" id="A0ABD6B873"/>
<evidence type="ECO:0000313" key="3">
    <source>
        <dbReference type="EMBL" id="MFD1527110.1"/>
    </source>
</evidence>
<proteinExistence type="predicted"/>
<feature type="transmembrane region" description="Helical" evidence="1">
    <location>
        <begin position="7"/>
        <end position="24"/>
    </location>
</feature>
<evidence type="ECO:0000259" key="2">
    <source>
        <dbReference type="Pfam" id="PF26452"/>
    </source>
</evidence>
<protein>
    <recommendedName>
        <fullName evidence="2">DUF8131 domain-containing protein</fullName>
    </recommendedName>
</protein>
<evidence type="ECO:0000256" key="1">
    <source>
        <dbReference type="SAM" id="Phobius"/>
    </source>
</evidence>
<keyword evidence="1" id="KW-0472">Membrane</keyword>
<name>A0ABD6B873_9EURY</name>
<reference evidence="3 4" key="1">
    <citation type="journal article" date="2019" name="Int. J. Syst. Evol. Microbiol.">
        <title>The Global Catalogue of Microorganisms (GCM) 10K type strain sequencing project: providing services to taxonomists for standard genome sequencing and annotation.</title>
        <authorList>
            <consortium name="The Broad Institute Genomics Platform"/>
            <consortium name="The Broad Institute Genome Sequencing Center for Infectious Disease"/>
            <person name="Wu L."/>
            <person name="Ma J."/>
        </authorList>
    </citation>
    <scope>NUCLEOTIDE SEQUENCE [LARGE SCALE GENOMIC DNA]</scope>
    <source>
        <strain evidence="3 4">CGMCC 1.12285</strain>
    </source>
</reference>
<keyword evidence="4" id="KW-1185">Reference proteome</keyword>
<evidence type="ECO:0000313" key="4">
    <source>
        <dbReference type="Proteomes" id="UP001597111"/>
    </source>
</evidence>
<dbReference type="EMBL" id="JBHUDH010000145">
    <property type="protein sequence ID" value="MFD1527110.1"/>
    <property type="molecule type" value="Genomic_DNA"/>
</dbReference>
<feature type="transmembrane region" description="Helical" evidence="1">
    <location>
        <begin position="30"/>
        <end position="51"/>
    </location>
</feature>
<dbReference type="Pfam" id="PF26452">
    <property type="entry name" value="DUF8131"/>
    <property type="match status" value="1"/>
</dbReference>
<gene>
    <name evidence="3" type="ORF">ACFR9S_12535</name>
</gene>